<comment type="similarity">
    <text evidence="2">In the N-terminal section; belongs to the phytochrome family.</text>
</comment>
<evidence type="ECO:0000256" key="2">
    <source>
        <dbReference type="ARBA" id="ARBA00006402"/>
    </source>
</evidence>
<feature type="modified residue" description="4-aspartylphosphate" evidence="11">
    <location>
        <position position="796"/>
    </location>
</feature>
<protein>
    <recommendedName>
        <fullName evidence="10">Circadian input-output histidine kinase CikA</fullName>
        <ecNumber evidence="3">2.7.13.3</ecNumber>
    </recommendedName>
</protein>
<feature type="coiled-coil region" evidence="12">
    <location>
        <begin position="467"/>
        <end position="497"/>
    </location>
</feature>
<dbReference type="Pfam" id="PF00072">
    <property type="entry name" value="Response_reg"/>
    <property type="match status" value="1"/>
</dbReference>
<dbReference type="EMBL" id="RHHU01000011">
    <property type="protein sequence ID" value="RNB83229.1"/>
    <property type="molecule type" value="Genomic_DNA"/>
</dbReference>
<evidence type="ECO:0000313" key="17">
    <source>
        <dbReference type="Proteomes" id="UP000269573"/>
    </source>
</evidence>
<evidence type="ECO:0000313" key="16">
    <source>
        <dbReference type="EMBL" id="RNB83229.1"/>
    </source>
</evidence>
<organism evidence="16 17">
    <name type="scientific">Brevibacillus nitrificans</name>
    <dbReference type="NCBI Taxonomy" id="651560"/>
    <lineage>
        <taxon>Bacteria</taxon>
        <taxon>Bacillati</taxon>
        <taxon>Bacillota</taxon>
        <taxon>Bacilli</taxon>
        <taxon>Bacillales</taxon>
        <taxon>Paenibacillaceae</taxon>
        <taxon>Brevibacillus</taxon>
    </lineage>
</organism>
<feature type="transmembrane region" description="Helical" evidence="13">
    <location>
        <begin position="321"/>
        <end position="340"/>
    </location>
</feature>
<dbReference type="AlphaFoldDB" id="A0A3M8D664"/>
<evidence type="ECO:0000256" key="13">
    <source>
        <dbReference type="SAM" id="Phobius"/>
    </source>
</evidence>
<keyword evidence="6" id="KW-0547">Nucleotide-binding</keyword>
<dbReference type="SUPFAM" id="SSF55874">
    <property type="entry name" value="ATPase domain of HSP90 chaperone/DNA topoisomerase II/histidine kinase"/>
    <property type="match status" value="1"/>
</dbReference>
<dbReference type="Gene3D" id="3.30.565.10">
    <property type="entry name" value="Histidine kinase-like ATPase, C-terminal domain"/>
    <property type="match status" value="1"/>
</dbReference>
<dbReference type="PROSITE" id="PS50109">
    <property type="entry name" value="HIS_KIN"/>
    <property type="match status" value="1"/>
</dbReference>
<evidence type="ECO:0000256" key="8">
    <source>
        <dbReference type="ARBA" id="ARBA00022840"/>
    </source>
</evidence>
<evidence type="ECO:0000256" key="9">
    <source>
        <dbReference type="ARBA" id="ARBA00023012"/>
    </source>
</evidence>
<sequence>MKSNTVLRQFLIRSGIIISIITLFTYGVLYQYITSEYHNNFEEEISIATGVITKAIESRQVATEKLEREIDLKLQAVSKAVSNHLEGRPTQSISSQELKELANQWGVYGISLLVKTENGIEIVQSSEKEEIGLNTKAWGYWYTAFQQLFSYGRVTVDKGYASGHYWVGPVSKSDWDADKFYKYAYYYDGKTEFIINTFVHSENIDRLILFTGISSLIAELNTNNNDIAEITVLNTRAWLKGRRNQIIEPQTDVPILYGDNRYALEQDKDKILALLSTKENQNNDFTSKGENFRKHYIALPDQRVLMLVQSEKRLETTIVKLNLFIISLLLISSIFMLILLRTATRRQLLALSLERKRLLLAEEFKQTMDMLPDVLFKCKYDASGNIVVTYLEGVILSDIGATPVMDATPVNDERVLPIFRQYISDLQRAFQGEMVQYVLVVGEEYYQVNVKPIYDLNETTVKGIAGYATEITERVRLEKQLEEARDEALNLAETKSKFLAMMSHELRTPLHSAGGMLELLGETPLTAVQRQYLQAARNAGKTLLVLINDLLDLTRLEFGKIDLEIQPFYFQAFMEKTIELMSVLADKKGLMLSYEISPEVPTILVGDSKRIRQVLMNLVGNAIKFTDKGSIHIRVGIVQKTEQGVLLGFVIKDTGIGIAPEHRETIFDQFIQADASISRRFGGSGLGLTISKYLIETMSGKIMVESELGKGSKFIFTIQMGMIEEVASIVEIVTKMEKKHIEASSVQVLLVDDREENRNLIKAYLSKSPVKIEEAENGVEAVRLFRLKRFDLVLMDIQMPFMDGYQTTEAIRQWELEHGLPPTPVIALTANSSQEAIQQSLKSGCTEHLVKPVNRSDVNRCISKYAPIQMTKERQMKQLEGELRNVKTVTY</sequence>
<dbReference type="Gene3D" id="3.40.50.2300">
    <property type="match status" value="1"/>
</dbReference>
<dbReference type="SMART" id="SM00448">
    <property type="entry name" value="REC"/>
    <property type="match status" value="1"/>
</dbReference>
<dbReference type="GO" id="GO:0000155">
    <property type="term" value="F:phosphorelay sensor kinase activity"/>
    <property type="evidence" value="ECO:0007669"/>
    <property type="project" value="InterPro"/>
</dbReference>
<evidence type="ECO:0000256" key="1">
    <source>
        <dbReference type="ARBA" id="ARBA00000085"/>
    </source>
</evidence>
<dbReference type="Proteomes" id="UP000269573">
    <property type="component" value="Unassembled WGS sequence"/>
</dbReference>
<dbReference type="CDD" id="cd00082">
    <property type="entry name" value="HisKA"/>
    <property type="match status" value="1"/>
</dbReference>
<dbReference type="InterPro" id="IPR011006">
    <property type="entry name" value="CheY-like_superfamily"/>
</dbReference>
<evidence type="ECO:0000256" key="12">
    <source>
        <dbReference type="SAM" id="Coils"/>
    </source>
</evidence>
<dbReference type="InterPro" id="IPR036890">
    <property type="entry name" value="HATPase_C_sf"/>
</dbReference>
<keyword evidence="9" id="KW-0902">Two-component regulatory system</keyword>
<dbReference type="PROSITE" id="PS50110">
    <property type="entry name" value="RESPONSE_REGULATORY"/>
    <property type="match status" value="1"/>
</dbReference>
<feature type="transmembrane region" description="Helical" evidence="13">
    <location>
        <begin position="12"/>
        <end position="33"/>
    </location>
</feature>
<evidence type="ECO:0000259" key="15">
    <source>
        <dbReference type="PROSITE" id="PS50110"/>
    </source>
</evidence>
<feature type="domain" description="Response regulatory" evidence="15">
    <location>
        <begin position="747"/>
        <end position="866"/>
    </location>
</feature>
<keyword evidence="13" id="KW-0472">Membrane</keyword>
<dbReference type="FunFam" id="3.30.565.10:FF:000010">
    <property type="entry name" value="Sensor histidine kinase RcsC"/>
    <property type="match status" value="1"/>
</dbReference>
<dbReference type="SUPFAM" id="SSF47384">
    <property type="entry name" value="Homodimeric domain of signal transducing histidine kinase"/>
    <property type="match status" value="1"/>
</dbReference>
<dbReference type="PANTHER" id="PTHR45339:SF5">
    <property type="entry name" value="HISTIDINE KINASE"/>
    <property type="match status" value="1"/>
</dbReference>
<dbReference type="InterPro" id="IPR001789">
    <property type="entry name" value="Sig_transdc_resp-reg_receiver"/>
</dbReference>
<dbReference type="SMART" id="SM00388">
    <property type="entry name" value="HisKA"/>
    <property type="match status" value="1"/>
</dbReference>
<dbReference type="Gene3D" id="3.30.450.20">
    <property type="entry name" value="PAS domain"/>
    <property type="match status" value="1"/>
</dbReference>
<evidence type="ECO:0000256" key="11">
    <source>
        <dbReference type="PROSITE-ProRule" id="PRU00169"/>
    </source>
</evidence>
<keyword evidence="17" id="KW-1185">Reference proteome</keyword>
<proteinExistence type="inferred from homology"/>
<dbReference type="EC" id="2.7.13.3" evidence="3"/>
<dbReference type="InterPro" id="IPR003661">
    <property type="entry name" value="HisK_dim/P_dom"/>
</dbReference>
<dbReference type="Pfam" id="PF02518">
    <property type="entry name" value="HATPase_c"/>
    <property type="match status" value="1"/>
</dbReference>
<comment type="caution">
    <text evidence="16">The sequence shown here is derived from an EMBL/GenBank/DDBJ whole genome shotgun (WGS) entry which is preliminary data.</text>
</comment>
<dbReference type="InterPro" id="IPR036097">
    <property type="entry name" value="HisK_dim/P_sf"/>
</dbReference>
<dbReference type="SMART" id="SM00387">
    <property type="entry name" value="HATPase_c"/>
    <property type="match status" value="1"/>
</dbReference>
<keyword evidence="5" id="KW-0808">Transferase</keyword>
<keyword evidence="4 11" id="KW-0597">Phosphoprotein</keyword>
<evidence type="ECO:0000256" key="3">
    <source>
        <dbReference type="ARBA" id="ARBA00012438"/>
    </source>
</evidence>
<name>A0A3M8D664_9BACL</name>
<evidence type="ECO:0000256" key="7">
    <source>
        <dbReference type="ARBA" id="ARBA00022777"/>
    </source>
</evidence>
<dbReference type="CDD" id="cd16922">
    <property type="entry name" value="HATPase_EvgS-ArcB-TorS-like"/>
    <property type="match status" value="1"/>
</dbReference>
<keyword evidence="13" id="KW-0812">Transmembrane</keyword>
<dbReference type="InterPro" id="IPR005467">
    <property type="entry name" value="His_kinase_dom"/>
</dbReference>
<dbReference type="InterPro" id="IPR004358">
    <property type="entry name" value="Sig_transdc_His_kin-like_C"/>
</dbReference>
<evidence type="ECO:0000259" key="14">
    <source>
        <dbReference type="PROSITE" id="PS50109"/>
    </source>
</evidence>
<dbReference type="GO" id="GO:0005524">
    <property type="term" value="F:ATP binding"/>
    <property type="evidence" value="ECO:0007669"/>
    <property type="project" value="UniProtKB-KW"/>
</dbReference>
<keyword evidence="7" id="KW-0418">Kinase</keyword>
<dbReference type="SUPFAM" id="SSF52172">
    <property type="entry name" value="CheY-like"/>
    <property type="match status" value="1"/>
</dbReference>
<dbReference type="Pfam" id="PF00512">
    <property type="entry name" value="HisKA"/>
    <property type="match status" value="1"/>
</dbReference>
<evidence type="ECO:0000256" key="5">
    <source>
        <dbReference type="ARBA" id="ARBA00022679"/>
    </source>
</evidence>
<dbReference type="RefSeq" id="WP_122925153.1">
    <property type="nucleotide sequence ID" value="NZ_RHHU01000011.1"/>
</dbReference>
<reference evidence="16 17" key="1">
    <citation type="submission" date="2018-10" db="EMBL/GenBank/DDBJ databases">
        <title>Phylogenomics of Brevibacillus.</title>
        <authorList>
            <person name="Dunlap C."/>
        </authorList>
    </citation>
    <scope>NUCLEOTIDE SEQUENCE [LARGE SCALE GENOMIC DNA]</scope>
    <source>
        <strain evidence="16 17">JCM 15774</strain>
    </source>
</reference>
<dbReference type="CDD" id="cd17546">
    <property type="entry name" value="REC_hyHK_CKI1_RcsC-like"/>
    <property type="match status" value="1"/>
</dbReference>
<keyword evidence="12" id="KW-0175">Coiled coil</keyword>
<feature type="domain" description="Histidine kinase" evidence="14">
    <location>
        <begin position="501"/>
        <end position="722"/>
    </location>
</feature>
<dbReference type="PRINTS" id="PR00344">
    <property type="entry name" value="BCTRLSENSOR"/>
</dbReference>
<dbReference type="InterPro" id="IPR003594">
    <property type="entry name" value="HATPase_dom"/>
</dbReference>
<evidence type="ECO:0000256" key="4">
    <source>
        <dbReference type="ARBA" id="ARBA00022553"/>
    </source>
</evidence>
<evidence type="ECO:0000256" key="6">
    <source>
        <dbReference type="ARBA" id="ARBA00022741"/>
    </source>
</evidence>
<gene>
    <name evidence="16" type="ORF">EDM59_19545</name>
</gene>
<accession>A0A3M8D664</accession>
<dbReference type="Gene3D" id="1.10.287.130">
    <property type="match status" value="1"/>
</dbReference>
<keyword evidence="8" id="KW-0067">ATP-binding</keyword>
<comment type="catalytic activity">
    <reaction evidence="1">
        <text>ATP + protein L-histidine = ADP + protein N-phospho-L-histidine.</text>
        <dbReference type="EC" id="2.7.13.3"/>
    </reaction>
</comment>
<keyword evidence="13" id="KW-1133">Transmembrane helix</keyword>
<evidence type="ECO:0000256" key="10">
    <source>
        <dbReference type="ARBA" id="ARBA00074306"/>
    </source>
</evidence>
<dbReference type="PANTHER" id="PTHR45339">
    <property type="entry name" value="HYBRID SIGNAL TRANSDUCTION HISTIDINE KINASE J"/>
    <property type="match status" value="1"/>
</dbReference>